<gene>
    <name evidence="3" type="ORF">S01H1_78014</name>
</gene>
<feature type="domain" description="Fibronectin type-III" evidence="2">
    <location>
        <begin position="25"/>
        <end position="135"/>
    </location>
</feature>
<dbReference type="SUPFAM" id="SSF49265">
    <property type="entry name" value="Fibronectin type III"/>
    <property type="match status" value="1"/>
</dbReference>
<protein>
    <recommendedName>
        <fullName evidence="2">Fibronectin type-III domain-containing protein</fullName>
    </recommendedName>
</protein>
<evidence type="ECO:0000256" key="1">
    <source>
        <dbReference type="SAM" id="MobiDB-lite"/>
    </source>
</evidence>
<reference evidence="3" key="1">
    <citation type="journal article" date="2014" name="Front. Microbiol.">
        <title>High frequency of phylogenetically diverse reductive dehalogenase-homologous genes in deep subseafloor sedimentary metagenomes.</title>
        <authorList>
            <person name="Kawai M."/>
            <person name="Futagami T."/>
            <person name="Toyoda A."/>
            <person name="Takaki Y."/>
            <person name="Nishi S."/>
            <person name="Hori S."/>
            <person name="Arai W."/>
            <person name="Tsubouchi T."/>
            <person name="Morono Y."/>
            <person name="Uchiyama I."/>
            <person name="Ito T."/>
            <person name="Fujiyama A."/>
            <person name="Inagaki F."/>
            <person name="Takami H."/>
        </authorList>
    </citation>
    <scope>NUCLEOTIDE SEQUENCE</scope>
    <source>
        <strain evidence="3">Expedition CK06-06</strain>
    </source>
</reference>
<dbReference type="InterPro" id="IPR003961">
    <property type="entry name" value="FN3_dom"/>
</dbReference>
<feature type="non-terminal residue" evidence="3">
    <location>
        <position position="162"/>
    </location>
</feature>
<dbReference type="PROSITE" id="PS50853">
    <property type="entry name" value="FN3"/>
    <property type="match status" value="1"/>
</dbReference>
<organism evidence="3">
    <name type="scientific">marine sediment metagenome</name>
    <dbReference type="NCBI Taxonomy" id="412755"/>
    <lineage>
        <taxon>unclassified sequences</taxon>
        <taxon>metagenomes</taxon>
        <taxon>ecological metagenomes</taxon>
    </lineage>
</organism>
<accession>X0ZZG7</accession>
<dbReference type="Pfam" id="PF00041">
    <property type="entry name" value="fn3"/>
    <property type="match status" value="1"/>
</dbReference>
<dbReference type="AlphaFoldDB" id="X0ZZG7"/>
<evidence type="ECO:0000313" key="3">
    <source>
        <dbReference type="EMBL" id="GAG53406.1"/>
    </source>
</evidence>
<sequence length="162" mass="17605">MPVYADGSVGGNFIVDDTPPPDITPPATVSNLAVVGVSSYSIKLKWTAPGNDGNSGTAAIYDIRFSTTPITNEMQWINSNLVYVVPGPKPSGSTETLTVNGLLPLTTYYFALKTADEAYNWSGLSNYIETKTTVAYLEWEEDDDEEESNPDIVEPTKGEFRP</sequence>
<dbReference type="SMART" id="SM00060">
    <property type="entry name" value="FN3"/>
    <property type="match status" value="1"/>
</dbReference>
<name>X0ZZG7_9ZZZZ</name>
<dbReference type="InterPro" id="IPR036116">
    <property type="entry name" value="FN3_sf"/>
</dbReference>
<dbReference type="EMBL" id="BARS01052477">
    <property type="protein sequence ID" value="GAG53406.1"/>
    <property type="molecule type" value="Genomic_DNA"/>
</dbReference>
<feature type="compositionally biased region" description="Acidic residues" evidence="1">
    <location>
        <begin position="140"/>
        <end position="149"/>
    </location>
</feature>
<evidence type="ECO:0000259" key="2">
    <source>
        <dbReference type="PROSITE" id="PS50853"/>
    </source>
</evidence>
<dbReference type="InterPro" id="IPR013783">
    <property type="entry name" value="Ig-like_fold"/>
</dbReference>
<comment type="caution">
    <text evidence="3">The sequence shown here is derived from an EMBL/GenBank/DDBJ whole genome shotgun (WGS) entry which is preliminary data.</text>
</comment>
<proteinExistence type="predicted"/>
<dbReference type="CDD" id="cd00063">
    <property type="entry name" value="FN3"/>
    <property type="match status" value="1"/>
</dbReference>
<feature type="region of interest" description="Disordered" evidence="1">
    <location>
        <begin position="140"/>
        <end position="162"/>
    </location>
</feature>
<dbReference type="Gene3D" id="2.60.40.10">
    <property type="entry name" value="Immunoglobulins"/>
    <property type="match status" value="1"/>
</dbReference>